<evidence type="ECO:0000313" key="2">
    <source>
        <dbReference type="Proteomes" id="UP000325081"/>
    </source>
</evidence>
<proteinExistence type="predicted"/>
<protein>
    <submittedName>
        <fullName evidence="1">Cysteine/Histidine-rich C1 domain family protein</fullName>
    </submittedName>
</protein>
<reference evidence="2" key="1">
    <citation type="journal article" date="2019" name="Curr. Biol.">
        <title>Genome Sequence of Striga asiatica Provides Insight into the Evolution of Plant Parasitism.</title>
        <authorList>
            <person name="Yoshida S."/>
            <person name="Kim S."/>
            <person name="Wafula E.K."/>
            <person name="Tanskanen J."/>
            <person name="Kim Y.M."/>
            <person name="Honaas L."/>
            <person name="Yang Z."/>
            <person name="Spallek T."/>
            <person name="Conn C.E."/>
            <person name="Ichihashi Y."/>
            <person name="Cheong K."/>
            <person name="Cui S."/>
            <person name="Der J.P."/>
            <person name="Gundlach H."/>
            <person name="Jiao Y."/>
            <person name="Hori C."/>
            <person name="Ishida J.K."/>
            <person name="Kasahara H."/>
            <person name="Kiba T."/>
            <person name="Kim M.S."/>
            <person name="Koo N."/>
            <person name="Laohavisit A."/>
            <person name="Lee Y.H."/>
            <person name="Lumba S."/>
            <person name="McCourt P."/>
            <person name="Mortimer J.C."/>
            <person name="Mutuku J.M."/>
            <person name="Nomura T."/>
            <person name="Sasaki-Sekimoto Y."/>
            <person name="Seto Y."/>
            <person name="Wang Y."/>
            <person name="Wakatake T."/>
            <person name="Sakakibara H."/>
            <person name="Demura T."/>
            <person name="Yamaguchi S."/>
            <person name="Yoneyama K."/>
            <person name="Manabe R.I."/>
            <person name="Nelson D.C."/>
            <person name="Schulman A.H."/>
            <person name="Timko M.P."/>
            <person name="dePamphilis C.W."/>
            <person name="Choi D."/>
            <person name="Shirasu K."/>
        </authorList>
    </citation>
    <scope>NUCLEOTIDE SEQUENCE [LARGE SCALE GENOMIC DNA]</scope>
    <source>
        <strain evidence="2">cv. UVA1</strain>
    </source>
</reference>
<keyword evidence="2" id="KW-1185">Reference proteome</keyword>
<gene>
    <name evidence="1" type="ORF">STAS_14080</name>
</gene>
<dbReference type="Proteomes" id="UP000325081">
    <property type="component" value="Unassembled WGS sequence"/>
</dbReference>
<evidence type="ECO:0000313" key="1">
    <source>
        <dbReference type="EMBL" id="GER37669.1"/>
    </source>
</evidence>
<name>A0A5A7PXS6_STRAF</name>
<accession>A0A5A7PXS6</accession>
<comment type="caution">
    <text evidence="1">The sequence shown here is derived from an EMBL/GenBank/DDBJ whole genome shotgun (WGS) entry which is preliminary data.</text>
</comment>
<organism evidence="1 2">
    <name type="scientific">Striga asiatica</name>
    <name type="common">Asiatic witchweed</name>
    <name type="synonym">Buchnera asiatica</name>
    <dbReference type="NCBI Taxonomy" id="4170"/>
    <lineage>
        <taxon>Eukaryota</taxon>
        <taxon>Viridiplantae</taxon>
        <taxon>Streptophyta</taxon>
        <taxon>Embryophyta</taxon>
        <taxon>Tracheophyta</taxon>
        <taxon>Spermatophyta</taxon>
        <taxon>Magnoliopsida</taxon>
        <taxon>eudicotyledons</taxon>
        <taxon>Gunneridae</taxon>
        <taxon>Pentapetalae</taxon>
        <taxon>asterids</taxon>
        <taxon>lamiids</taxon>
        <taxon>Lamiales</taxon>
        <taxon>Orobanchaceae</taxon>
        <taxon>Buchnereae</taxon>
        <taxon>Striga</taxon>
    </lineage>
</organism>
<dbReference type="AlphaFoldDB" id="A0A5A7PXS6"/>
<feature type="non-terminal residue" evidence="1">
    <location>
        <position position="108"/>
    </location>
</feature>
<sequence length="108" mass="12032">MLCFKNLRKKIDDVDAKIGDILLTERSCAPIPKIIHINQPALFVGIVYAIRFASSAKGGPTAEPITARADENRHPIYSVELHALPPLHIYSENTEHHAIILLIRMVAK</sequence>
<dbReference type="EMBL" id="BKCP01005405">
    <property type="protein sequence ID" value="GER37669.1"/>
    <property type="molecule type" value="Genomic_DNA"/>
</dbReference>